<dbReference type="Proteomes" id="UP000216442">
    <property type="component" value="Unassembled WGS sequence"/>
</dbReference>
<dbReference type="EMBL" id="NPKJ01000027">
    <property type="protein sequence ID" value="PAQ10514.1"/>
    <property type="molecule type" value="Genomic_DNA"/>
</dbReference>
<keyword evidence="2" id="KW-1185">Reference proteome</keyword>
<dbReference type="AlphaFoldDB" id="A0A271LQZ8"/>
<sequence length="617" mass="65522">MRLGERFPGRRKAVPVPAAAKAQPYTFGAPVAGWVTNQSLVKSKPFSAQRLENFIPTSTGIIMRGGSVKRATIGSAPVESFITYNAGGTKKIWACDETTIRDVTSPASPTVAPAASVSGQTSGYYSYVNFTTSGGSFVVAVNGTDFLQLYSTTFDWSAVNGLATYRLNFDTQTVNYVTGQTITGGTSGATATVVKSIDNGTTGSLYIQSITGTFQDNETITGGIAGSAQADIPAGVVQISAAITGVATSALSHVWLYRNRLFFIEGGTMRARYLGIDSVTGALGSLNLSGIFQRGGSLLFGATWSLDAGDGIDDKCVFVTTEGEAAIFEGSNPAGATQAEWNLVGRYDLTDPMGKRATMRAGGDLIVATKEGLVPISAAINKDAAALSLAAVSRNIEPDWKREASRRLSLPWEIIKWPDMNYAIVSLPVTADGQESWAFVVNLETGAWCKFVGWATRCLELHDSRLYFGTNDGLVLEGEISGNDNGLPIYHTYVGNPDHMKSLGGLKTVHQARPTFLSATPYNPKISFSVNYSVDLPPAPTAADGGTADLWDSGLWDVAKWDQAQPTGSVGGGQWISIGKTGHVMQPQLQITSYLNQRPVTEFVQLDVTFETGGVVV</sequence>
<proteinExistence type="predicted"/>
<dbReference type="RefSeq" id="WP_095492071.1">
    <property type="nucleotide sequence ID" value="NZ_NPKJ01000027.1"/>
</dbReference>
<gene>
    <name evidence="1" type="ORF">CIT26_07910</name>
</gene>
<evidence type="ECO:0000313" key="2">
    <source>
        <dbReference type="Proteomes" id="UP000216442"/>
    </source>
</evidence>
<dbReference type="OrthoDB" id="7223544at2"/>
<accession>A0A271LQZ8</accession>
<name>A0A271LQZ8_9HYPH</name>
<comment type="caution">
    <text evidence="1">The sequence shown here is derived from an EMBL/GenBank/DDBJ whole genome shotgun (WGS) entry which is preliminary data.</text>
</comment>
<organism evidence="1 2">
    <name type="scientific">Mesorhizobium temperatum</name>
    <dbReference type="NCBI Taxonomy" id="241416"/>
    <lineage>
        <taxon>Bacteria</taxon>
        <taxon>Pseudomonadati</taxon>
        <taxon>Pseudomonadota</taxon>
        <taxon>Alphaproteobacteria</taxon>
        <taxon>Hyphomicrobiales</taxon>
        <taxon>Phyllobacteriaceae</taxon>
        <taxon>Mesorhizobium</taxon>
    </lineage>
</organism>
<reference evidence="1 2" key="1">
    <citation type="submission" date="2017-08" db="EMBL/GenBank/DDBJ databases">
        <title>Mesorhizobium wenxinae sp. nov., a novel rhizobial species isolated from root nodules of chickpea (Cicer arietinum L.).</title>
        <authorList>
            <person name="Zhang J."/>
        </authorList>
    </citation>
    <scope>NUCLEOTIDE SEQUENCE [LARGE SCALE GENOMIC DNA]</scope>
    <source>
        <strain evidence="1 2">SDW018</strain>
    </source>
</reference>
<evidence type="ECO:0000313" key="1">
    <source>
        <dbReference type="EMBL" id="PAQ10514.1"/>
    </source>
</evidence>
<protein>
    <submittedName>
        <fullName evidence="1">Uncharacterized protein</fullName>
    </submittedName>
</protein>